<dbReference type="Gene3D" id="3.40.960.10">
    <property type="entry name" value="VSR Endonuclease"/>
    <property type="match status" value="1"/>
</dbReference>
<dbReference type="InterPro" id="IPR011335">
    <property type="entry name" value="Restrct_endonuc-II-like"/>
</dbReference>
<dbReference type="Pfam" id="PF04480">
    <property type="entry name" value="DUF559"/>
    <property type="match status" value="1"/>
</dbReference>
<evidence type="ECO:0000313" key="2">
    <source>
        <dbReference type="EMBL" id="MBN8228541.1"/>
    </source>
</evidence>
<organism evidence="2 3">
    <name type="scientific">Corallococcus macrosporus</name>
    <dbReference type="NCBI Taxonomy" id="35"/>
    <lineage>
        <taxon>Bacteria</taxon>
        <taxon>Pseudomonadati</taxon>
        <taxon>Myxococcota</taxon>
        <taxon>Myxococcia</taxon>
        <taxon>Myxococcales</taxon>
        <taxon>Cystobacterineae</taxon>
        <taxon>Myxococcaceae</taxon>
        <taxon>Corallococcus</taxon>
    </lineage>
</organism>
<dbReference type="Proteomes" id="UP000664052">
    <property type="component" value="Unassembled WGS sequence"/>
</dbReference>
<feature type="domain" description="DUF559" evidence="1">
    <location>
        <begin position="319"/>
        <end position="383"/>
    </location>
</feature>
<comment type="caution">
    <text evidence="2">The sequence shown here is derived from an EMBL/GenBank/DDBJ whole genome shotgun (WGS) entry which is preliminary data.</text>
</comment>
<dbReference type="RefSeq" id="WP_207051350.1">
    <property type="nucleotide sequence ID" value="NZ_JAFIMU010000007.1"/>
</dbReference>
<dbReference type="EMBL" id="JAFIMU010000007">
    <property type="protein sequence ID" value="MBN8228541.1"/>
    <property type="molecule type" value="Genomic_DNA"/>
</dbReference>
<sequence length="398" mass="42843">MPLAGEVALLDALDRQARRRAEGIATLSVLEGPETLGGSLWNQWAARHGQGVVEVSGEDPHAAALGWARALAATRDLGADAEALATFSLTAANPRHTPVFRGKTAHERRVLLDAVPPPAMLPEATWALCRELVIHREAAEPGALPDAVRTALQKNPGTGLRALHALVPPGKAPVARVAAGPAPSCPGLTLAAKLSSAVPSLAVACVVSSEALEAFLAGGETRLKALVREGVLTVPEPASAAVGAVAKLEELERQGASETRRAQAAEVALAAHTGASNLSEDRVRSTYEAYLRDRLAEHPTTAGVFKLNAPVDTGGPRPWVVDFLSRELRLAVELDGYYHFSDRDRFRRDRRKDLDLQRAGYWVYRIHGDDLVPRLEEILQTLNTLIDARRRELAERER</sequence>
<dbReference type="InterPro" id="IPR007569">
    <property type="entry name" value="DUF559"/>
</dbReference>
<reference evidence="2 3" key="1">
    <citation type="submission" date="2021-02" db="EMBL/GenBank/DDBJ databases">
        <title>De Novo genome assembly of isolated myxobacteria.</title>
        <authorList>
            <person name="Stevens D.C."/>
        </authorList>
    </citation>
    <scope>NUCLEOTIDE SEQUENCE [LARGE SCALE GENOMIC DNA]</scope>
    <source>
        <strain evidence="2 3">ATCC 29039</strain>
    </source>
</reference>
<accession>A0ABS3DC07</accession>
<dbReference type="SUPFAM" id="SSF52980">
    <property type="entry name" value="Restriction endonuclease-like"/>
    <property type="match status" value="1"/>
</dbReference>
<proteinExistence type="predicted"/>
<protein>
    <submittedName>
        <fullName evidence="2">DUF559 domain-containing protein</fullName>
    </submittedName>
</protein>
<evidence type="ECO:0000259" key="1">
    <source>
        <dbReference type="Pfam" id="PF04480"/>
    </source>
</evidence>
<evidence type="ECO:0000313" key="3">
    <source>
        <dbReference type="Proteomes" id="UP000664052"/>
    </source>
</evidence>
<name>A0ABS3DC07_9BACT</name>
<gene>
    <name evidence="2" type="ORF">JYK02_13600</name>
</gene>
<keyword evidence="3" id="KW-1185">Reference proteome</keyword>